<dbReference type="AlphaFoldDB" id="A0A3B3VHP0"/>
<accession>A0A3B3VHP0</accession>
<dbReference type="GeneTree" id="ENSGT01120000272264"/>
<reference evidence="2" key="1">
    <citation type="submission" date="2025-08" db="UniProtKB">
        <authorList>
            <consortium name="Ensembl"/>
        </authorList>
    </citation>
    <scope>IDENTIFICATION</scope>
</reference>
<organism evidence="2 3">
    <name type="scientific">Poecilia latipinna</name>
    <name type="common">sailfin molly</name>
    <dbReference type="NCBI Taxonomy" id="48699"/>
    <lineage>
        <taxon>Eukaryota</taxon>
        <taxon>Metazoa</taxon>
        <taxon>Chordata</taxon>
        <taxon>Craniata</taxon>
        <taxon>Vertebrata</taxon>
        <taxon>Euteleostomi</taxon>
        <taxon>Actinopterygii</taxon>
        <taxon>Neopterygii</taxon>
        <taxon>Teleostei</taxon>
        <taxon>Neoteleostei</taxon>
        <taxon>Acanthomorphata</taxon>
        <taxon>Ovalentaria</taxon>
        <taxon>Atherinomorphae</taxon>
        <taxon>Cyprinodontiformes</taxon>
        <taxon>Poeciliidae</taxon>
        <taxon>Poeciliinae</taxon>
        <taxon>Poecilia</taxon>
    </lineage>
</organism>
<keyword evidence="3" id="KW-1185">Reference proteome</keyword>
<dbReference type="Proteomes" id="UP000261500">
    <property type="component" value="Unplaced"/>
</dbReference>
<dbReference type="STRING" id="48699.ENSPLAP00000024497"/>
<dbReference type="Ensembl" id="ENSPLAT00000003239.1">
    <property type="protein sequence ID" value="ENSPLAP00000024497.1"/>
    <property type="gene ID" value="ENSPLAG00000010736.1"/>
</dbReference>
<keyword evidence="1" id="KW-0175">Coiled coil</keyword>
<evidence type="ECO:0000313" key="3">
    <source>
        <dbReference type="Proteomes" id="UP000261500"/>
    </source>
</evidence>
<feature type="coiled-coil region" evidence="1">
    <location>
        <begin position="99"/>
        <end position="126"/>
    </location>
</feature>
<evidence type="ECO:0000313" key="2">
    <source>
        <dbReference type="Ensembl" id="ENSPLAP00000024497.1"/>
    </source>
</evidence>
<protein>
    <submittedName>
        <fullName evidence="2">Uncharacterized protein</fullName>
    </submittedName>
</protein>
<dbReference type="PANTHER" id="PTHR28660:SF1">
    <property type="entry name" value="COILED-COIL DOMAIN-CONTAINING PROTEIN 73"/>
    <property type="match status" value="1"/>
</dbReference>
<evidence type="ECO:0000256" key="1">
    <source>
        <dbReference type="SAM" id="Coils"/>
    </source>
</evidence>
<proteinExistence type="predicted"/>
<dbReference type="Pfam" id="PF15818">
    <property type="entry name" value="CCDC73"/>
    <property type="match status" value="1"/>
</dbReference>
<reference evidence="2" key="2">
    <citation type="submission" date="2025-09" db="UniProtKB">
        <authorList>
            <consortium name="Ensembl"/>
        </authorList>
    </citation>
    <scope>IDENTIFICATION</scope>
</reference>
<dbReference type="InterPro" id="IPR031650">
    <property type="entry name" value="CCDC73"/>
</dbReference>
<name>A0A3B3VHP0_9TELE</name>
<dbReference type="PANTHER" id="PTHR28660">
    <property type="entry name" value="COILED-COIL DOMAIN-CONTAINING PROTEIN 73"/>
    <property type="match status" value="1"/>
</dbReference>
<sequence length="143" mass="16328">MQVEDPALEQKLFLSSSHGQTESGTPILLQLLEFKTGLQDVIEELHIRRVMYGVVNSLVSGTKSWPLEGILPCRALVFIADFDTHNNNITFQGKYQVSAELKDKEINNLKEELKSLQLLKYNLEKKSSELVRRDPPFIQSVDR</sequence>